<evidence type="ECO:0000313" key="1">
    <source>
        <dbReference type="EMBL" id="PXY17491.1"/>
    </source>
</evidence>
<protein>
    <submittedName>
        <fullName evidence="1">Uncharacterized protein</fullName>
    </submittedName>
</protein>
<keyword evidence="2" id="KW-1185">Reference proteome</keyword>
<comment type="caution">
    <text evidence="1">The sequence shown here is derived from an EMBL/GenBank/DDBJ whole genome shotgun (WGS) entry which is preliminary data.</text>
</comment>
<accession>A0A318LXM1</accession>
<evidence type="ECO:0000313" key="2">
    <source>
        <dbReference type="Proteomes" id="UP000247892"/>
    </source>
</evidence>
<dbReference type="EMBL" id="MASU01000027">
    <property type="protein sequence ID" value="PXY17491.1"/>
    <property type="molecule type" value="Genomic_DNA"/>
</dbReference>
<name>A0A318LXM1_9PSEU</name>
<organism evidence="1 2">
    <name type="scientific">Prauserella flavalba</name>
    <dbReference type="NCBI Taxonomy" id="1477506"/>
    <lineage>
        <taxon>Bacteria</taxon>
        <taxon>Bacillati</taxon>
        <taxon>Actinomycetota</taxon>
        <taxon>Actinomycetes</taxon>
        <taxon>Pseudonocardiales</taxon>
        <taxon>Pseudonocardiaceae</taxon>
        <taxon>Prauserella</taxon>
    </lineage>
</organism>
<dbReference type="Proteomes" id="UP000247892">
    <property type="component" value="Unassembled WGS sequence"/>
</dbReference>
<gene>
    <name evidence="1" type="ORF">BA062_37555</name>
</gene>
<proteinExistence type="predicted"/>
<reference evidence="1 2" key="1">
    <citation type="submission" date="2016-07" db="EMBL/GenBank/DDBJ databases">
        <title>Draft genome sequence of Prauserella sp. YIM 121212, isolated from alkaline soil.</title>
        <authorList>
            <person name="Ruckert C."/>
            <person name="Albersmeier A."/>
            <person name="Jiang C.-L."/>
            <person name="Jiang Y."/>
            <person name="Kalinowski J."/>
            <person name="Schneider O."/>
            <person name="Winkler A."/>
            <person name="Zotchev S.B."/>
        </authorList>
    </citation>
    <scope>NUCLEOTIDE SEQUENCE [LARGE SCALE GENOMIC DNA]</scope>
    <source>
        <strain evidence="1 2">YIM 121212</strain>
    </source>
</reference>
<sequence length="73" mass="7560">MVDAALRLPVQQNEASQIVARRAVYVPAGAGERSAGEYLAGAGLITVGAALIGGRLPESDVARQSPTRYYDGS</sequence>
<dbReference type="AlphaFoldDB" id="A0A318LXM1"/>